<dbReference type="AlphaFoldDB" id="A0A0L0MJ51"/>
<proteinExistence type="predicted"/>
<sequence>MRLPFELDPAIIHHIIYSQAGSIGKAVIELIMNSVDADARSVVLTMSKDGFTCKDDGRGFATREDVLRYFGRFGTPHQEGDATYGRFRLGRGQIMAHASTVWRSSLWQMNVDTRSMGYSYDLDDLTDADRVQGCDVSGKWYEPLTDTELLSATQEIRDLVRYTPVSVELNGRAISRDPRSEKWDHEDEFAWYRVKVEGAVSIYNQGVLVRHDSSHQWGAGGLIVSKRAISLNVSRTEILRKTCQVWQPIAKQFGTMAREISAQLGEHRKTEASREKAAHDLLAGTDNLLQAFASGEVITLLPGKQHLSLFDFLELNGRMHSGRVSVAENAFDIPKAEAIAREKIAQIIHPITLARFNCPTTEDFRDALERIMTIVRERWSALTEAGQYQLRIWRLDGISVPAFIDFATLREAFVERTTIVLEKDALDRETRRMWTALRWCLQQYAGLCAGGRKTRNRGAHYLSGDKHRKHILLGESNAMEAWTDGESYIAYNANIVRRLKQDPIKTAGYLFSLTEHEVAHQGDSIDCGHDEAFYQRYHDISISMAAERQRYMHLFMQKYVYSMEGEGNKDRSKVWYEQRLIERANNGRQKRELSPVIEDMAALPFINATVEPENRALIKIINAGLVESGACPLPPDWDAVRREAEEAQGRQAEGWRAERLEREQLARDDAENTRAAQSQIAAVLGVAVEAIPDSAWDYFFYYCDEGSSDDELRQMWNDKPWEESANEQEELEAHHQYERDEAARIARVLGVAEDVISRSAWQRLWEESEGEIKRLWAEKPWERADEDFRDMVLDCVEDEDVTDGDAPQARREHDPRNRLDEKYHSLIDRGETWWSLERNAAAAGFYRVEDYLSWRSESRVEAAVNTDAIGVSQ</sequence>
<organism evidence="1 2">
    <name type="scientific">Candidatus Burkholderia verschuerenii</name>
    <dbReference type="NCBI Taxonomy" id="242163"/>
    <lineage>
        <taxon>Bacteria</taxon>
        <taxon>Pseudomonadati</taxon>
        <taxon>Pseudomonadota</taxon>
        <taxon>Betaproteobacteria</taxon>
        <taxon>Burkholderiales</taxon>
        <taxon>Burkholderiaceae</taxon>
        <taxon>Burkholderia</taxon>
    </lineage>
</organism>
<dbReference type="RefSeq" id="WP_050451723.1">
    <property type="nucleotide sequence ID" value="NZ_LFJJ01000002.1"/>
</dbReference>
<dbReference type="SUPFAM" id="SSF55874">
    <property type="entry name" value="ATPase domain of HSP90 chaperone/DNA topoisomerase II/histidine kinase"/>
    <property type="match status" value="1"/>
</dbReference>
<dbReference type="Proteomes" id="UP000036959">
    <property type="component" value="Unassembled WGS sequence"/>
</dbReference>
<dbReference type="Gene3D" id="3.30.565.10">
    <property type="entry name" value="Histidine kinase-like ATPase, C-terminal domain"/>
    <property type="match status" value="1"/>
</dbReference>
<name>A0A0L0MJ51_9BURK</name>
<dbReference type="PATRIC" id="fig|242163.4.peg.2636"/>
<gene>
    <name evidence="1" type="ORF">BVER_01831</name>
</gene>
<evidence type="ECO:0000313" key="1">
    <source>
        <dbReference type="EMBL" id="KND62348.1"/>
    </source>
</evidence>
<dbReference type="Pfam" id="PF13589">
    <property type="entry name" value="HATPase_c_3"/>
    <property type="match status" value="1"/>
</dbReference>
<evidence type="ECO:0000313" key="2">
    <source>
        <dbReference type="Proteomes" id="UP000036959"/>
    </source>
</evidence>
<dbReference type="EMBL" id="LFJJ01000002">
    <property type="protein sequence ID" value="KND62348.1"/>
    <property type="molecule type" value="Genomic_DNA"/>
</dbReference>
<protein>
    <submittedName>
        <fullName evidence="1">Uncharacterized protein</fullName>
    </submittedName>
</protein>
<keyword evidence="2" id="KW-1185">Reference proteome</keyword>
<dbReference type="InterPro" id="IPR036890">
    <property type="entry name" value="HATPase_C_sf"/>
</dbReference>
<accession>A0A0L0MJ51</accession>
<comment type="caution">
    <text evidence="1">The sequence shown here is derived from an EMBL/GenBank/DDBJ whole genome shotgun (WGS) entry which is preliminary data.</text>
</comment>
<reference evidence="2" key="1">
    <citation type="submission" date="2015-06" db="EMBL/GenBank/DDBJ databases">
        <title>Comparative genomics of Burkholderia leaf nodule symbionts.</title>
        <authorList>
            <person name="Carlier A."/>
            <person name="Eberl L."/>
            <person name="Pinto-Carbo M."/>
        </authorList>
    </citation>
    <scope>NUCLEOTIDE SEQUENCE [LARGE SCALE GENOMIC DNA]</scope>
    <source>
        <strain evidence="2">UZHbot4</strain>
    </source>
</reference>